<dbReference type="Proteomes" id="UP000275385">
    <property type="component" value="Unassembled WGS sequence"/>
</dbReference>
<reference evidence="2 3" key="1">
    <citation type="submission" date="2018-08" db="EMBL/GenBank/DDBJ databases">
        <title>Draft genome of the lignicolous fungus Coniochaeta pulveracea.</title>
        <authorList>
            <person name="Borstlap C.J."/>
            <person name="De Witt R.N."/>
            <person name="Botha A."/>
            <person name="Volschenk H."/>
        </authorList>
    </citation>
    <scope>NUCLEOTIDE SEQUENCE [LARGE SCALE GENOMIC DNA]</scope>
    <source>
        <strain evidence="2 3">CAB683</strain>
    </source>
</reference>
<dbReference type="EMBL" id="QVQW01000035">
    <property type="protein sequence ID" value="RKU44065.1"/>
    <property type="molecule type" value="Genomic_DNA"/>
</dbReference>
<feature type="compositionally biased region" description="Acidic residues" evidence="1">
    <location>
        <begin position="294"/>
        <end position="306"/>
    </location>
</feature>
<comment type="caution">
    <text evidence="2">The sequence shown here is derived from an EMBL/GenBank/DDBJ whole genome shotgun (WGS) entry which is preliminary data.</text>
</comment>
<feature type="region of interest" description="Disordered" evidence="1">
    <location>
        <begin position="279"/>
        <end position="306"/>
    </location>
</feature>
<accession>A0A420Y867</accession>
<gene>
    <name evidence="2" type="ORF">DL546_006511</name>
</gene>
<evidence type="ECO:0000256" key="1">
    <source>
        <dbReference type="SAM" id="MobiDB-lite"/>
    </source>
</evidence>
<protein>
    <submittedName>
        <fullName evidence="2">Uncharacterized protein</fullName>
    </submittedName>
</protein>
<evidence type="ECO:0000313" key="3">
    <source>
        <dbReference type="Proteomes" id="UP000275385"/>
    </source>
</evidence>
<proteinExistence type="predicted"/>
<keyword evidence="3" id="KW-1185">Reference proteome</keyword>
<evidence type="ECO:0000313" key="2">
    <source>
        <dbReference type="EMBL" id="RKU44065.1"/>
    </source>
</evidence>
<sequence length="306" mass="35342">MEVNIVVEIMIPHNGRHPRHPTPFYPVPDIGPFDMYSDVAAMAIRIEWQKDDGQWISRPLTLTRTKLASSATGTGITTTKFGPEVEYMTMAWLRCVKFMGSLMQWEWQSKKPFVQLMVRYPGRVRCIETDFLGQKYVVSIADKIKRPEPKLLDLEQTAALLRKRYGSENMMIGLPPKKGWWAVPGEDMRGLINRTRCDMCVFSNDNRSKCTNRKASHEQGTEKFSCDLCKSLRRWCTWTRVANDRVHIEYPFLVVPFSLKYKLQGIPAPPINIDLLNIDSEEKDEDKAEAMTQVDEDEDEDEDGEE</sequence>
<organism evidence="2 3">
    <name type="scientific">Coniochaeta pulveracea</name>
    <dbReference type="NCBI Taxonomy" id="177199"/>
    <lineage>
        <taxon>Eukaryota</taxon>
        <taxon>Fungi</taxon>
        <taxon>Dikarya</taxon>
        <taxon>Ascomycota</taxon>
        <taxon>Pezizomycotina</taxon>
        <taxon>Sordariomycetes</taxon>
        <taxon>Sordariomycetidae</taxon>
        <taxon>Coniochaetales</taxon>
        <taxon>Coniochaetaceae</taxon>
        <taxon>Coniochaeta</taxon>
    </lineage>
</organism>
<dbReference type="OrthoDB" id="4788824at2759"/>
<dbReference type="AlphaFoldDB" id="A0A420Y867"/>
<name>A0A420Y867_9PEZI</name>